<dbReference type="STRING" id="29172.A0A0D8XNS1"/>
<sequence length="245" mass="27901">MDSILWSQAYTLIDPIWRHGDRSPTETFSSDPFQEDVWSFGGGGFGQLSPIGMAQHLSFGKLLRKVYVDTGFLSKKYSSKEIYVRSTDVNRTIISAMSNLLGMYAQNDNSSQAGVDYPNVEGWPRGYVPIPVHTVEYDTDYIGNPDANCERQKILWNMAKTSKELQAFQNRPDVGDGTLMMASLDIGLEIQKIRGGSLFNDINMRIKTKLDCLNRTIAECKWINDLKYYVYSAVRFYNRTNEQLL</sequence>
<dbReference type="InterPro" id="IPR029033">
    <property type="entry name" value="His_PPase_superfam"/>
</dbReference>
<protein>
    <submittedName>
        <fullName evidence="2">Histidine acid phosphatase</fullName>
    </submittedName>
</protein>
<reference evidence="2 3" key="1">
    <citation type="submission" date="2013-11" db="EMBL/GenBank/DDBJ databases">
        <title>Draft genome of the bovine lungworm Dictyocaulus viviparus.</title>
        <authorList>
            <person name="Mitreva M."/>
        </authorList>
    </citation>
    <scope>NUCLEOTIDE SEQUENCE [LARGE SCALE GENOMIC DNA]</scope>
    <source>
        <strain evidence="2 3">HannoverDv2000</strain>
    </source>
</reference>
<name>A0A0D8XNS1_DICVI</name>
<evidence type="ECO:0000256" key="1">
    <source>
        <dbReference type="ARBA" id="ARBA00005375"/>
    </source>
</evidence>
<comment type="similarity">
    <text evidence="1">Belongs to the histidine acid phosphatase family.</text>
</comment>
<dbReference type="CDD" id="cd07061">
    <property type="entry name" value="HP_HAP_like"/>
    <property type="match status" value="1"/>
</dbReference>
<keyword evidence="3" id="KW-1185">Reference proteome</keyword>
<dbReference type="PANTHER" id="PTHR11567:SF206">
    <property type="entry name" value="HISTIDINE ACID PHOSPHATASE-RELATED"/>
    <property type="match status" value="1"/>
</dbReference>
<gene>
    <name evidence="2" type="ORF">DICVIV_08528</name>
</gene>
<evidence type="ECO:0000313" key="2">
    <source>
        <dbReference type="EMBL" id="KJH45449.1"/>
    </source>
</evidence>
<accession>A0A0D8XNS1</accession>
<organism evidence="2 3">
    <name type="scientific">Dictyocaulus viviparus</name>
    <name type="common">Bovine lungworm</name>
    <dbReference type="NCBI Taxonomy" id="29172"/>
    <lineage>
        <taxon>Eukaryota</taxon>
        <taxon>Metazoa</taxon>
        <taxon>Ecdysozoa</taxon>
        <taxon>Nematoda</taxon>
        <taxon>Chromadorea</taxon>
        <taxon>Rhabditida</taxon>
        <taxon>Rhabditina</taxon>
        <taxon>Rhabditomorpha</taxon>
        <taxon>Strongyloidea</taxon>
        <taxon>Metastrongylidae</taxon>
        <taxon>Dictyocaulus</taxon>
    </lineage>
</organism>
<dbReference type="Proteomes" id="UP000053766">
    <property type="component" value="Unassembled WGS sequence"/>
</dbReference>
<dbReference type="InterPro" id="IPR050645">
    <property type="entry name" value="Histidine_acid_phosphatase"/>
</dbReference>
<reference evidence="3" key="2">
    <citation type="journal article" date="2016" name="Sci. Rep.">
        <title>Dictyocaulus viviparus genome, variome and transcriptome elucidate lungworm biology and support future intervention.</title>
        <authorList>
            <person name="McNulty S.N."/>
            <person name="Strube C."/>
            <person name="Rosa B.A."/>
            <person name="Martin J.C."/>
            <person name="Tyagi R."/>
            <person name="Choi Y.J."/>
            <person name="Wang Q."/>
            <person name="Hallsworth Pepin K."/>
            <person name="Zhang X."/>
            <person name="Ozersky P."/>
            <person name="Wilson R.K."/>
            <person name="Sternberg P.W."/>
            <person name="Gasser R.B."/>
            <person name="Mitreva M."/>
        </authorList>
    </citation>
    <scope>NUCLEOTIDE SEQUENCE [LARGE SCALE GENOMIC DNA]</scope>
    <source>
        <strain evidence="3">HannoverDv2000</strain>
    </source>
</reference>
<dbReference type="Pfam" id="PF00328">
    <property type="entry name" value="His_Phos_2"/>
    <property type="match status" value="1"/>
</dbReference>
<dbReference type="Gene3D" id="3.40.50.1240">
    <property type="entry name" value="Phosphoglycerate mutase-like"/>
    <property type="match status" value="1"/>
</dbReference>
<dbReference type="GO" id="GO:0016791">
    <property type="term" value="F:phosphatase activity"/>
    <property type="evidence" value="ECO:0007669"/>
    <property type="project" value="UniProtKB-ARBA"/>
</dbReference>
<dbReference type="InterPro" id="IPR000560">
    <property type="entry name" value="His_Pase_clade-2"/>
</dbReference>
<dbReference type="SUPFAM" id="SSF53254">
    <property type="entry name" value="Phosphoglycerate mutase-like"/>
    <property type="match status" value="1"/>
</dbReference>
<dbReference type="PANTHER" id="PTHR11567">
    <property type="entry name" value="ACID PHOSPHATASE-RELATED"/>
    <property type="match status" value="1"/>
</dbReference>
<proteinExistence type="inferred from homology"/>
<dbReference type="EMBL" id="KN716408">
    <property type="protein sequence ID" value="KJH45449.1"/>
    <property type="molecule type" value="Genomic_DNA"/>
</dbReference>
<dbReference type="OrthoDB" id="258392at2759"/>
<dbReference type="AlphaFoldDB" id="A0A0D8XNS1"/>
<evidence type="ECO:0000313" key="3">
    <source>
        <dbReference type="Proteomes" id="UP000053766"/>
    </source>
</evidence>